<dbReference type="Proteomes" id="UP001454036">
    <property type="component" value="Unassembled WGS sequence"/>
</dbReference>
<keyword evidence="2" id="KW-1185">Reference proteome</keyword>
<organism evidence="1 2">
    <name type="scientific">Lithospermum erythrorhizon</name>
    <name type="common">Purple gromwell</name>
    <name type="synonym">Lithospermum officinale var. erythrorhizon</name>
    <dbReference type="NCBI Taxonomy" id="34254"/>
    <lineage>
        <taxon>Eukaryota</taxon>
        <taxon>Viridiplantae</taxon>
        <taxon>Streptophyta</taxon>
        <taxon>Embryophyta</taxon>
        <taxon>Tracheophyta</taxon>
        <taxon>Spermatophyta</taxon>
        <taxon>Magnoliopsida</taxon>
        <taxon>eudicotyledons</taxon>
        <taxon>Gunneridae</taxon>
        <taxon>Pentapetalae</taxon>
        <taxon>asterids</taxon>
        <taxon>lamiids</taxon>
        <taxon>Boraginales</taxon>
        <taxon>Boraginaceae</taxon>
        <taxon>Boraginoideae</taxon>
        <taxon>Lithospermeae</taxon>
        <taxon>Lithospermum</taxon>
    </lineage>
</organism>
<reference evidence="1 2" key="1">
    <citation type="submission" date="2024-01" db="EMBL/GenBank/DDBJ databases">
        <title>The complete chloroplast genome sequence of Lithospermum erythrorhizon: insights into the phylogenetic relationship among Boraginaceae species and the maternal lineages of purple gromwells.</title>
        <authorList>
            <person name="Okada T."/>
            <person name="Watanabe K."/>
        </authorList>
    </citation>
    <scope>NUCLEOTIDE SEQUENCE [LARGE SCALE GENOMIC DNA]</scope>
</reference>
<dbReference type="EMBL" id="BAABME010004187">
    <property type="protein sequence ID" value="GAA0161468.1"/>
    <property type="molecule type" value="Genomic_DNA"/>
</dbReference>
<name>A0AAV3QCY0_LITER</name>
<evidence type="ECO:0000313" key="2">
    <source>
        <dbReference type="Proteomes" id="UP001454036"/>
    </source>
</evidence>
<evidence type="ECO:0000313" key="1">
    <source>
        <dbReference type="EMBL" id="GAA0161468.1"/>
    </source>
</evidence>
<protein>
    <submittedName>
        <fullName evidence="1">Uncharacterized protein</fullName>
    </submittedName>
</protein>
<sequence>MVKDCFDYAQACNHVNITPTSSFNPQNHYIQLQSRGHSIHRDLTWKKWQTSSSPTSFIDTEYQSISLQTMVRPSILK</sequence>
<accession>A0AAV3QCY0</accession>
<gene>
    <name evidence="1" type="ORF">LIER_17778</name>
</gene>
<proteinExistence type="predicted"/>
<comment type="caution">
    <text evidence="1">The sequence shown here is derived from an EMBL/GenBank/DDBJ whole genome shotgun (WGS) entry which is preliminary data.</text>
</comment>
<dbReference type="AlphaFoldDB" id="A0AAV3QCY0"/>